<dbReference type="AlphaFoldDB" id="A0A382D987"/>
<sequence length="183" mass="21364">VNKELKKIAEVTLNLLSKKSWNILSLKEVKQKSKVKPFDRLINNKQELLNNINAYFDYCLSLQIKNLEDSNHKDIIFEILMMRFDILQNNRKAVLSVFKSFKYKPQELVFLLPQLLDSIILIIGYAKISSRGFIGQIKIKGILIIYISTFLVWMKDESSSLEKTMTVLDTYLNQAGKILKYIR</sequence>
<keyword evidence="1" id="KW-0812">Transmembrane</keyword>
<reference evidence="2" key="1">
    <citation type="submission" date="2018-05" db="EMBL/GenBank/DDBJ databases">
        <authorList>
            <person name="Lanie J.A."/>
            <person name="Ng W.-L."/>
            <person name="Kazmierczak K.M."/>
            <person name="Andrzejewski T.M."/>
            <person name="Davidsen T.M."/>
            <person name="Wayne K.J."/>
            <person name="Tettelin H."/>
            <person name="Glass J.I."/>
            <person name="Rusch D."/>
            <person name="Podicherti R."/>
            <person name="Tsui H.-C.T."/>
            <person name="Winkler M.E."/>
        </authorList>
    </citation>
    <scope>NUCLEOTIDE SEQUENCE</scope>
</reference>
<organism evidence="2">
    <name type="scientific">marine metagenome</name>
    <dbReference type="NCBI Taxonomy" id="408172"/>
    <lineage>
        <taxon>unclassified sequences</taxon>
        <taxon>metagenomes</taxon>
        <taxon>ecological metagenomes</taxon>
    </lineage>
</organism>
<accession>A0A382D987</accession>
<feature type="transmembrane region" description="Helical" evidence="1">
    <location>
        <begin position="132"/>
        <end position="153"/>
    </location>
</feature>
<name>A0A382D987_9ZZZZ</name>
<feature type="non-terminal residue" evidence="2">
    <location>
        <position position="1"/>
    </location>
</feature>
<evidence type="ECO:0008006" key="3">
    <source>
        <dbReference type="Google" id="ProtNLM"/>
    </source>
</evidence>
<dbReference type="EMBL" id="UINC01037943">
    <property type="protein sequence ID" value="SVB34207.1"/>
    <property type="molecule type" value="Genomic_DNA"/>
</dbReference>
<evidence type="ECO:0000313" key="2">
    <source>
        <dbReference type="EMBL" id="SVB34207.1"/>
    </source>
</evidence>
<protein>
    <recommendedName>
        <fullName evidence="3">COQ9 domain-containing protein</fullName>
    </recommendedName>
</protein>
<dbReference type="Gene3D" id="1.10.357.10">
    <property type="entry name" value="Tetracycline Repressor, domain 2"/>
    <property type="match status" value="1"/>
</dbReference>
<keyword evidence="1" id="KW-0472">Membrane</keyword>
<gene>
    <name evidence="2" type="ORF">METZ01_LOCUS187061</name>
</gene>
<keyword evidence="1" id="KW-1133">Transmembrane helix</keyword>
<evidence type="ECO:0000256" key="1">
    <source>
        <dbReference type="SAM" id="Phobius"/>
    </source>
</evidence>
<proteinExistence type="predicted"/>